<dbReference type="OrthoDB" id="1684530at2"/>
<evidence type="ECO:0000313" key="1">
    <source>
        <dbReference type="EMBL" id="ANF95803.1"/>
    </source>
</evidence>
<sequence>MQHHSTYHLPQQSAKRFGKGLKSMLLLLLVAVLWFAAAGPAASSVQAAPAKNSTYQQVALYVNGKLQITVQRSQLVNGNTLYIPVKIMDRIPGITINYGSPLSLTGSKGSVTINNSNSFQYAGVTYVQFKSLLAISDLESKFASSALALFIWDGDKGKAESSKILTNISQLPAGVGKKIGQKIYPFEYSGAYWITDISYDPGSTVYDNTAINSGGEEIQINANAPALDFVLESDLLTVQNWLRGQNVWFDNRNFNGSGIKHLEKLTFVSFQVDDDNNFSIVVRNAKGKLLGINVAADQDATKMALEYLFTKNPRSVYKWSNNVWNAISQNRVTSGMSREQVVMSWGLPVDAHTYQSGSITYEQWIYNHNQYLYFWNGKLSSAQNL</sequence>
<accession>A0A172ZE73</accession>
<keyword evidence="2" id="KW-1185">Reference proteome</keyword>
<reference evidence="2" key="1">
    <citation type="submission" date="2015-10" db="EMBL/GenBank/DDBJ databases">
        <title>Genome of Paenibacillus bovis sp. nov.</title>
        <authorList>
            <person name="Wu Z."/>
            <person name="Gao C."/>
            <person name="Liu Z."/>
            <person name="Zheng H."/>
        </authorList>
    </citation>
    <scope>NUCLEOTIDE SEQUENCE [LARGE SCALE GENOMIC DNA]</scope>
    <source>
        <strain evidence="2">BD3526</strain>
    </source>
</reference>
<protein>
    <recommendedName>
        <fullName evidence="3">Copper amine oxidase-like N-terminal domain-containing protein</fullName>
    </recommendedName>
</protein>
<gene>
    <name evidence="1" type="ORF">AR543_07150</name>
</gene>
<dbReference type="AlphaFoldDB" id="A0A172ZE73"/>
<dbReference type="EMBL" id="CP013023">
    <property type="protein sequence ID" value="ANF95803.1"/>
    <property type="molecule type" value="Genomic_DNA"/>
</dbReference>
<evidence type="ECO:0008006" key="3">
    <source>
        <dbReference type="Google" id="ProtNLM"/>
    </source>
</evidence>
<reference evidence="1 2" key="2">
    <citation type="journal article" date="2016" name="Int. J. Syst. Evol. Microbiol.">
        <title>Paenibacillus bovis sp. nov., isolated from raw yak (Bos grunniens) milk.</title>
        <authorList>
            <person name="Gao C."/>
            <person name="Han J."/>
            <person name="Liu Z."/>
            <person name="Xu X."/>
            <person name="Hang F."/>
            <person name="Wu Z."/>
        </authorList>
    </citation>
    <scope>NUCLEOTIDE SEQUENCE [LARGE SCALE GENOMIC DNA]</scope>
    <source>
        <strain evidence="1 2">BD3526</strain>
    </source>
</reference>
<name>A0A172ZE73_9BACL</name>
<organism evidence="1 2">
    <name type="scientific">Paenibacillus bovis</name>
    <dbReference type="NCBI Taxonomy" id="1616788"/>
    <lineage>
        <taxon>Bacteria</taxon>
        <taxon>Bacillati</taxon>
        <taxon>Bacillota</taxon>
        <taxon>Bacilli</taxon>
        <taxon>Bacillales</taxon>
        <taxon>Paenibacillaceae</taxon>
        <taxon>Paenibacillus</taxon>
    </lineage>
</organism>
<proteinExistence type="predicted"/>
<evidence type="ECO:0000313" key="2">
    <source>
        <dbReference type="Proteomes" id="UP000078148"/>
    </source>
</evidence>
<dbReference type="Proteomes" id="UP000078148">
    <property type="component" value="Chromosome"/>
</dbReference>
<dbReference type="RefSeq" id="WP_060533082.1">
    <property type="nucleotide sequence ID" value="NZ_CP013023.1"/>
</dbReference>
<dbReference type="KEGG" id="pbv:AR543_07150"/>